<feature type="region of interest" description="Disordered" evidence="1">
    <location>
        <begin position="74"/>
        <end position="139"/>
    </location>
</feature>
<dbReference type="Proteomes" id="UP000193334">
    <property type="component" value="Chromosome"/>
</dbReference>
<keyword evidence="2" id="KW-1133">Transmembrane helix</keyword>
<sequence>MSANNVDNKVDAIETVNILNGARNFFFVLAIAGLLCTLAIMILSFMGRISGSAANYTFNCSSKQMSCGAGSCALPEEKTPDQPQENSKASDQNKDTKAEEMPEDKNIKDSGSPEKKAAEDEADAQKNAEETAEKQAEDLSGEIDKAAEEIDSQAAEAVEQLDKLESGQTTDSIEEEAVEKAAETSEMEIEGSLPEELSSEDQMKGEQEAPKPAWQLGFKKAEVVLNLSNGVVFFSLIFFAMSCMMSTCVSVSANLGGMAKITSSVLFAGAAVVFFFPWQIPFSELYIAGAMYLPRDIDIFEKISSLNWIDVIIGSLRYAGLWLLVFVLTIFAQINACSWKKQVSKRMGLISG</sequence>
<feature type="compositionally biased region" description="Polar residues" evidence="1">
    <location>
        <begin position="81"/>
        <end position="90"/>
    </location>
</feature>
<protein>
    <submittedName>
        <fullName evidence="3">Uncharacterized protein</fullName>
    </submittedName>
</protein>
<feature type="region of interest" description="Disordered" evidence="1">
    <location>
        <begin position="162"/>
        <end position="210"/>
    </location>
</feature>
<accession>A0A1W6LKX9</accession>
<reference evidence="4" key="1">
    <citation type="submission" date="2017-04" db="EMBL/GenBank/DDBJ databases">
        <title>Comparative genomics and description of representatives of a novel lineage of planctomycetes thriving in anoxic sediments.</title>
        <authorList>
            <person name="Spring S."/>
            <person name="Bunk B."/>
            <person name="Sproer C."/>
        </authorList>
    </citation>
    <scope>NUCLEOTIDE SEQUENCE [LARGE SCALE GENOMIC DNA]</scope>
    <source>
        <strain evidence="4">ST-PulAB-D4</strain>
    </source>
</reference>
<feature type="transmembrane region" description="Helical" evidence="2">
    <location>
        <begin position="265"/>
        <end position="287"/>
    </location>
</feature>
<dbReference type="STRING" id="1941349.STSP1_00783"/>
<feature type="transmembrane region" description="Helical" evidence="2">
    <location>
        <begin position="25"/>
        <end position="46"/>
    </location>
</feature>
<feature type="transmembrane region" description="Helical" evidence="2">
    <location>
        <begin position="308"/>
        <end position="332"/>
    </location>
</feature>
<feature type="transmembrane region" description="Helical" evidence="2">
    <location>
        <begin position="230"/>
        <end position="253"/>
    </location>
</feature>
<evidence type="ECO:0000313" key="3">
    <source>
        <dbReference type="EMBL" id="ARN56402.1"/>
    </source>
</evidence>
<name>A0A1W6LKX9_9BACT</name>
<proteinExistence type="predicted"/>
<dbReference type="RefSeq" id="WP_085755097.1">
    <property type="nucleotide sequence ID" value="NZ_CP021023.1"/>
</dbReference>
<evidence type="ECO:0000256" key="2">
    <source>
        <dbReference type="SAM" id="Phobius"/>
    </source>
</evidence>
<gene>
    <name evidence="3" type="ORF">STSP1_00783</name>
</gene>
<keyword evidence="2" id="KW-0812">Transmembrane</keyword>
<dbReference type="KEGG" id="pbp:STSP1_00783"/>
<evidence type="ECO:0000256" key="1">
    <source>
        <dbReference type="SAM" id="MobiDB-lite"/>
    </source>
</evidence>
<organism evidence="3 4">
    <name type="scientific">Sedimentisphaera salicampi</name>
    <dbReference type="NCBI Taxonomy" id="1941349"/>
    <lineage>
        <taxon>Bacteria</taxon>
        <taxon>Pseudomonadati</taxon>
        <taxon>Planctomycetota</taxon>
        <taxon>Phycisphaerae</taxon>
        <taxon>Sedimentisphaerales</taxon>
        <taxon>Sedimentisphaeraceae</taxon>
        <taxon>Sedimentisphaera</taxon>
    </lineage>
</organism>
<feature type="compositionally biased region" description="Basic and acidic residues" evidence="1">
    <location>
        <begin position="91"/>
        <end position="139"/>
    </location>
</feature>
<dbReference type="AlphaFoldDB" id="A0A1W6LKX9"/>
<evidence type="ECO:0000313" key="4">
    <source>
        <dbReference type="Proteomes" id="UP000193334"/>
    </source>
</evidence>
<keyword evidence="2" id="KW-0472">Membrane</keyword>
<dbReference type="EMBL" id="CP021023">
    <property type="protein sequence ID" value="ARN56402.1"/>
    <property type="molecule type" value="Genomic_DNA"/>
</dbReference>
<keyword evidence="4" id="KW-1185">Reference proteome</keyword>